<keyword evidence="5" id="KW-0408">Iron</keyword>
<evidence type="ECO:0000313" key="9">
    <source>
        <dbReference type="Proteomes" id="UP001487305"/>
    </source>
</evidence>
<organism evidence="8 9">
    <name type="scientific">Raoultibacter massiliensis</name>
    <dbReference type="NCBI Taxonomy" id="1852371"/>
    <lineage>
        <taxon>Bacteria</taxon>
        <taxon>Bacillati</taxon>
        <taxon>Actinomycetota</taxon>
        <taxon>Coriobacteriia</taxon>
        <taxon>Eggerthellales</taxon>
        <taxon>Eggerthellaceae</taxon>
        <taxon>Raoultibacter</taxon>
    </lineage>
</organism>
<dbReference type="PANTHER" id="PTHR43545">
    <property type="entry name" value="FORMATE DEHYDROGENASE, NITRATE-INDUCIBLE, IRON-SULFUR SUBUNIT"/>
    <property type="match status" value="1"/>
</dbReference>
<evidence type="ECO:0000256" key="6">
    <source>
        <dbReference type="ARBA" id="ARBA00023014"/>
    </source>
</evidence>
<protein>
    <submittedName>
        <fullName evidence="8">Oxidoreductase</fullName>
    </submittedName>
</protein>
<sequence length="110" mass="12334">MGRKGILINYDYCTGCHSCEVACRVEHGYPDDQGGVFVAQVGPWQYGPDQYQYSFMPVITDQCDLCADRTEAGKDPMCVHHCQAFVLKYGDADEVEAEVSEGSKFVLYYL</sequence>
<keyword evidence="2" id="KW-0004">4Fe-4S</keyword>
<evidence type="ECO:0000259" key="7">
    <source>
        <dbReference type="PROSITE" id="PS51379"/>
    </source>
</evidence>
<dbReference type="PANTHER" id="PTHR43545:SF4">
    <property type="entry name" value="IRON-SULFUR PROTEIN"/>
    <property type="match status" value="1"/>
</dbReference>
<dbReference type="InterPro" id="IPR017896">
    <property type="entry name" value="4Fe4S_Fe-S-bd"/>
</dbReference>
<evidence type="ECO:0000313" key="8">
    <source>
        <dbReference type="EMBL" id="MEQ3363109.1"/>
    </source>
</evidence>
<dbReference type="EMBL" id="JBBNOP010000007">
    <property type="protein sequence ID" value="MEQ3363109.1"/>
    <property type="molecule type" value="Genomic_DNA"/>
</dbReference>
<reference evidence="8 9" key="1">
    <citation type="submission" date="2024-04" db="EMBL/GenBank/DDBJ databases">
        <title>Human intestinal bacterial collection.</title>
        <authorList>
            <person name="Pauvert C."/>
            <person name="Hitch T.C.A."/>
            <person name="Clavel T."/>
        </authorList>
    </citation>
    <scope>NUCLEOTIDE SEQUENCE [LARGE SCALE GENOMIC DNA]</scope>
    <source>
        <strain evidence="8 9">CLA-KB-H42</strain>
    </source>
</reference>
<feature type="domain" description="4Fe-4S ferredoxin-type" evidence="7">
    <location>
        <begin position="4"/>
        <end position="33"/>
    </location>
</feature>
<dbReference type="Gene3D" id="3.30.70.20">
    <property type="match status" value="1"/>
</dbReference>
<keyword evidence="3" id="KW-0479">Metal-binding</keyword>
<dbReference type="PROSITE" id="PS51379">
    <property type="entry name" value="4FE4S_FER_2"/>
    <property type="match status" value="1"/>
</dbReference>
<dbReference type="Proteomes" id="UP001487305">
    <property type="component" value="Unassembled WGS sequence"/>
</dbReference>
<name>A0ABV1JDF2_9ACTN</name>
<accession>A0ABV1JDF2</accession>
<proteinExistence type="predicted"/>
<keyword evidence="9" id="KW-1185">Reference proteome</keyword>
<dbReference type="RefSeq" id="WP_349227511.1">
    <property type="nucleotide sequence ID" value="NZ_JBBNOP010000007.1"/>
</dbReference>
<dbReference type="SUPFAM" id="SSF54862">
    <property type="entry name" value="4Fe-4S ferredoxins"/>
    <property type="match status" value="1"/>
</dbReference>
<evidence type="ECO:0000256" key="3">
    <source>
        <dbReference type="ARBA" id="ARBA00022723"/>
    </source>
</evidence>
<keyword evidence="4" id="KW-0677">Repeat</keyword>
<comment type="caution">
    <text evidence="8">The sequence shown here is derived from an EMBL/GenBank/DDBJ whole genome shotgun (WGS) entry which is preliminary data.</text>
</comment>
<evidence type="ECO:0000256" key="1">
    <source>
        <dbReference type="ARBA" id="ARBA00004196"/>
    </source>
</evidence>
<gene>
    <name evidence="8" type="ORF">AAA083_08985</name>
</gene>
<dbReference type="InterPro" id="IPR051555">
    <property type="entry name" value="FDH_Electron_Transfer_Unit"/>
</dbReference>
<evidence type="ECO:0000256" key="2">
    <source>
        <dbReference type="ARBA" id="ARBA00022485"/>
    </source>
</evidence>
<keyword evidence="6" id="KW-0411">Iron-sulfur</keyword>
<evidence type="ECO:0000256" key="4">
    <source>
        <dbReference type="ARBA" id="ARBA00022737"/>
    </source>
</evidence>
<evidence type="ECO:0000256" key="5">
    <source>
        <dbReference type="ARBA" id="ARBA00023004"/>
    </source>
</evidence>
<comment type="subcellular location">
    <subcellularLocation>
        <location evidence="1">Cell envelope</location>
    </subcellularLocation>
</comment>